<gene>
    <name evidence="3" type="ORF">D3218_12890</name>
</gene>
<dbReference type="Proteomes" id="UP000265750">
    <property type="component" value="Unassembled WGS sequence"/>
</dbReference>
<name>A0A3A1WJX1_9HYPH</name>
<dbReference type="InterPro" id="IPR011604">
    <property type="entry name" value="PDDEXK-like_dom_sf"/>
</dbReference>
<keyword evidence="4" id="KW-1185">Reference proteome</keyword>
<feature type="region of interest" description="Disordered" evidence="1">
    <location>
        <begin position="1"/>
        <end position="50"/>
    </location>
</feature>
<accession>A0A3A1WJX1</accession>
<evidence type="ECO:0000256" key="1">
    <source>
        <dbReference type="SAM" id="MobiDB-lite"/>
    </source>
</evidence>
<dbReference type="Pfam" id="PF12684">
    <property type="entry name" value="DUF3799"/>
    <property type="match status" value="1"/>
</dbReference>
<dbReference type="EMBL" id="QYRN01000006">
    <property type="protein sequence ID" value="RIY00179.1"/>
    <property type="molecule type" value="Genomic_DNA"/>
</dbReference>
<feature type="compositionally biased region" description="Basic and acidic residues" evidence="1">
    <location>
        <begin position="1"/>
        <end position="17"/>
    </location>
</feature>
<comment type="caution">
    <text evidence="3">The sequence shown here is derived from an EMBL/GenBank/DDBJ whole genome shotgun (WGS) entry which is preliminary data.</text>
</comment>
<reference evidence="4" key="1">
    <citation type="submission" date="2018-09" db="EMBL/GenBank/DDBJ databases">
        <authorList>
            <person name="Tuo L."/>
        </authorList>
    </citation>
    <scope>NUCLEOTIDE SEQUENCE [LARGE SCALE GENOMIC DNA]</scope>
    <source>
        <strain evidence="4">M2BS4Y-1</strain>
    </source>
</reference>
<feature type="domain" description="Putative exodeoxyribonuclease 8 PDDEXK-like" evidence="2">
    <location>
        <begin position="171"/>
        <end position="383"/>
    </location>
</feature>
<organism evidence="3 4">
    <name type="scientific">Aureimonas flava</name>
    <dbReference type="NCBI Taxonomy" id="2320271"/>
    <lineage>
        <taxon>Bacteria</taxon>
        <taxon>Pseudomonadati</taxon>
        <taxon>Pseudomonadota</taxon>
        <taxon>Alphaproteobacteria</taxon>
        <taxon>Hyphomicrobiales</taxon>
        <taxon>Aurantimonadaceae</taxon>
        <taxon>Aureimonas</taxon>
    </lineage>
</organism>
<feature type="region of interest" description="Disordered" evidence="1">
    <location>
        <begin position="89"/>
        <end position="114"/>
    </location>
</feature>
<evidence type="ECO:0000313" key="3">
    <source>
        <dbReference type="EMBL" id="RIY00179.1"/>
    </source>
</evidence>
<dbReference type="AlphaFoldDB" id="A0A3A1WJX1"/>
<dbReference type="InterPro" id="IPR024432">
    <property type="entry name" value="Put_RecE_PDDEXK-like_dom"/>
</dbReference>
<sequence>MSPPSRREAGRDREHPFRRLPRADGPGRSPVARADLQHAGADRQQAEPRRGAVQHDLLGHVARRLPTEGRVVVVRGDRQGCCPRGQHHHAYRAGQGHARRQAGGGGMSTERTWDGKTITEPGVYRAIPLSTYHGQTDLFDAPSISKSAMKWLLPTHGGSPKAFWGRWAANPDRVEPKPSDALDFGKAAHAKLLGDEDFNAAFAIRPKEFKDYKGKAAQEWREAVVKSGRTPITPEQDERISLIRADAAQNKMVQAGILNGRIERTLAWKDPETGLWLRARPDAIPPFDGMFADLKTTSSFAEDFLGKQLFDAGYYLQAAMTRMVCRGLRIPFDTFVLVYVLNDDVPDTTVVEVDEYDIDRGERAVRWCLRTIRHCLDEGEWPGARPFGDGARRIGMKPWARAQTDEFISIAEHMSEAA</sequence>
<evidence type="ECO:0000313" key="4">
    <source>
        <dbReference type="Proteomes" id="UP000265750"/>
    </source>
</evidence>
<evidence type="ECO:0000259" key="2">
    <source>
        <dbReference type="Pfam" id="PF12684"/>
    </source>
</evidence>
<feature type="compositionally biased region" description="Basic and acidic residues" evidence="1">
    <location>
        <begin position="40"/>
        <end position="50"/>
    </location>
</feature>
<dbReference type="OrthoDB" id="3292504at2"/>
<dbReference type="Gene3D" id="3.90.320.10">
    <property type="match status" value="1"/>
</dbReference>
<protein>
    <recommendedName>
        <fullName evidence="2">Putative exodeoxyribonuclease 8 PDDEXK-like domain-containing protein</fullName>
    </recommendedName>
</protein>
<proteinExistence type="predicted"/>